<dbReference type="InterPro" id="IPR036409">
    <property type="entry name" value="Aldolase_II/adducin_N_sf"/>
</dbReference>
<sequence>MGKSIAVSQDLGNIITDIAEVARILWKLGWAESNAGNISVNVTEHITDDIRELNKFPSKEIDKSYPELSGFSFFITGAGARMRDLAKEPSGNACILRIAEKSNRYHVLWG</sequence>
<dbReference type="EMBL" id="BARU01001299">
    <property type="protein sequence ID" value="GAH30687.1"/>
    <property type="molecule type" value="Genomic_DNA"/>
</dbReference>
<evidence type="ECO:0000313" key="1">
    <source>
        <dbReference type="EMBL" id="GAH30687.1"/>
    </source>
</evidence>
<gene>
    <name evidence="1" type="ORF">S03H2_03506</name>
</gene>
<reference evidence="1" key="1">
    <citation type="journal article" date="2014" name="Front. Microbiol.">
        <title>High frequency of phylogenetically diverse reductive dehalogenase-homologous genes in deep subseafloor sedimentary metagenomes.</title>
        <authorList>
            <person name="Kawai M."/>
            <person name="Futagami T."/>
            <person name="Toyoda A."/>
            <person name="Takaki Y."/>
            <person name="Nishi S."/>
            <person name="Hori S."/>
            <person name="Arai W."/>
            <person name="Tsubouchi T."/>
            <person name="Morono Y."/>
            <person name="Uchiyama I."/>
            <person name="Ito T."/>
            <person name="Fujiyama A."/>
            <person name="Inagaki F."/>
            <person name="Takami H."/>
        </authorList>
    </citation>
    <scope>NUCLEOTIDE SEQUENCE</scope>
    <source>
        <strain evidence="1">Expedition CK06-06</strain>
    </source>
</reference>
<dbReference type="AlphaFoldDB" id="X1EDK2"/>
<protein>
    <submittedName>
        <fullName evidence="1">Uncharacterized protein</fullName>
    </submittedName>
</protein>
<comment type="caution">
    <text evidence="1">The sequence shown here is derived from an EMBL/GenBank/DDBJ whole genome shotgun (WGS) entry which is preliminary data.</text>
</comment>
<feature type="non-terminal residue" evidence="1">
    <location>
        <position position="110"/>
    </location>
</feature>
<organism evidence="1">
    <name type="scientific">marine sediment metagenome</name>
    <dbReference type="NCBI Taxonomy" id="412755"/>
    <lineage>
        <taxon>unclassified sequences</taxon>
        <taxon>metagenomes</taxon>
        <taxon>ecological metagenomes</taxon>
    </lineage>
</organism>
<proteinExistence type="predicted"/>
<accession>X1EDK2</accession>
<dbReference type="Gene3D" id="3.40.225.10">
    <property type="entry name" value="Class II aldolase/adducin N-terminal domain"/>
    <property type="match status" value="1"/>
</dbReference>
<dbReference type="SUPFAM" id="SSF53639">
    <property type="entry name" value="AraD/HMP-PK domain-like"/>
    <property type="match status" value="1"/>
</dbReference>
<name>X1EDK2_9ZZZZ</name>